<dbReference type="PROSITE" id="PS50011">
    <property type="entry name" value="PROTEIN_KINASE_DOM"/>
    <property type="match status" value="1"/>
</dbReference>
<dbReference type="InterPro" id="IPR000719">
    <property type="entry name" value="Prot_kinase_dom"/>
</dbReference>
<name>A0A4Q4MQN2_9PLEO</name>
<reference evidence="3" key="1">
    <citation type="journal article" date="2019" name="bioRxiv">
        <title>Genomics, evolutionary history and diagnostics of the Alternaria alternata species group including apple and Asian pear pathotypes.</title>
        <authorList>
            <person name="Armitage A.D."/>
            <person name="Cockerton H.M."/>
            <person name="Sreenivasaprasad S."/>
            <person name="Woodhall J.W."/>
            <person name="Lane C.R."/>
            <person name="Harrison R.J."/>
            <person name="Clarkson J.P."/>
        </authorList>
    </citation>
    <scope>NUCLEOTIDE SEQUENCE [LARGE SCALE GENOMIC DNA]</scope>
    <source>
        <strain evidence="3">FERA 1082</strain>
    </source>
</reference>
<gene>
    <name evidence="2" type="ORF">AA0114_g2713</name>
</gene>
<dbReference type="EMBL" id="PDXA01000007">
    <property type="protein sequence ID" value="RYN56490.1"/>
    <property type="molecule type" value="Genomic_DNA"/>
</dbReference>
<sequence>MSVFSLNKNEFRPHDQPFVFKRVPETIYDMSLRLAADLPGSRRLRMHVDSNDEEKLLIYPYYQNTLLKLLQEDPEVSVAARKKVLRQTAEAIQELHSKDWIHIDIKPDNILVNWTCDEEGTKTITDVALGDFNIAWECPTNAVIIGPHAVGNHMWRSPEAQTGRGMSKASDIFSFGLVCIYTLGQEDAILINKDSEVVKKSMYPEQRVLLRHFTFFGPPNERLLNRIDDEDWTKVLEKMNELAEADLEERPFMSFEVWGQLLGSEAQKMISETTKIDPRARSTIDEILAHPWWQESV</sequence>
<feature type="domain" description="Protein kinase" evidence="1">
    <location>
        <begin position="1"/>
        <end position="293"/>
    </location>
</feature>
<dbReference type="PANTHER" id="PTHR44167">
    <property type="entry name" value="OVARIAN-SPECIFIC SERINE/THREONINE-PROTEIN KINASE LOK-RELATED"/>
    <property type="match status" value="1"/>
</dbReference>
<comment type="caution">
    <text evidence="2">The sequence shown here is derived from an EMBL/GenBank/DDBJ whole genome shotgun (WGS) entry which is preliminary data.</text>
</comment>
<dbReference type="SMART" id="SM00220">
    <property type="entry name" value="S_TKc"/>
    <property type="match status" value="1"/>
</dbReference>
<dbReference type="AlphaFoldDB" id="A0A4Q4MQN2"/>
<dbReference type="PANTHER" id="PTHR44167:SF24">
    <property type="entry name" value="SERINE_THREONINE-PROTEIN KINASE CHK2"/>
    <property type="match status" value="1"/>
</dbReference>
<dbReference type="Proteomes" id="UP000292402">
    <property type="component" value="Unassembled WGS sequence"/>
</dbReference>
<dbReference type="Gene3D" id="1.10.510.10">
    <property type="entry name" value="Transferase(Phosphotransferase) domain 1"/>
    <property type="match status" value="1"/>
</dbReference>
<dbReference type="GO" id="GO:0005524">
    <property type="term" value="F:ATP binding"/>
    <property type="evidence" value="ECO:0007669"/>
    <property type="project" value="InterPro"/>
</dbReference>
<evidence type="ECO:0000313" key="3">
    <source>
        <dbReference type="Proteomes" id="UP000292402"/>
    </source>
</evidence>
<dbReference type="SUPFAM" id="SSF56112">
    <property type="entry name" value="Protein kinase-like (PK-like)"/>
    <property type="match status" value="1"/>
</dbReference>
<dbReference type="Pfam" id="PF00069">
    <property type="entry name" value="Pkinase"/>
    <property type="match status" value="1"/>
</dbReference>
<evidence type="ECO:0000259" key="1">
    <source>
        <dbReference type="PROSITE" id="PS50011"/>
    </source>
</evidence>
<dbReference type="GO" id="GO:0004674">
    <property type="term" value="F:protein serine/threonine kinase activity"/>
    <property type="evidence" value="ECO:0007669"/>
    <property type="project" value="TreeGrafter"/>
</dbReference>
<protein>
    <recommendedName>
        <fullName evidence="1">Protein kinase domain-containing protein</fullName>
    </recommendedName>
</protein>
<dbReference type="GO" id="GO:0044773">
    <property type="term" value="P:mitotic DNA damage checkpoint signaling"/>
    <property type="evidence" value="ECO:0007669"/>
    <property type="project" value="TreeGrafter"/>
</dbReference>
<dbReference type="InterPro" id="IPR011009">
    <property type="entry name" value="Kinase-like_dom_sf"/>
</dbReference>
<dbReference type="GO" id="GO:0005634">
    <property type="term" value="C:nucleus"/>
    <property type="evidence" value="ECO:0007669"/>
    <property type="project" value="TreeGrafter"/>
</dbReference>
<proteinExistence type="predicted"/>
<evidence type="ECO:0000313" key="2">
    <source>
        <dbReference type="EMBL" id="RYN56490.1"/>
    </source>
</evidence>
<organism evidence="2 3">
    <name type="scientific">Alternaria tenuissima</name>
    <dbReference type="NCBI Taxonomy" id="119927"/>
    <lineage>
        <taxon>Eukaryota</taxon>
        <taxon>Fungi</taxon>
        <taxon>Dikarya</taxon>
        <taxon>Ascomycota</taxon>
        <taxon>Pezizomycotina</taxon>
        <taxon>Dothideomycetes</taxon>
        <taxon>Pleosporomycetidae</taxon>
        <taxon>Pleosporales</taxon>
        <taxon>Pleosporineae</taxon>
        <taxon>Pleosporaceae</taxon>
        <taxon>Alternaria</taxon>
        <taxon>Alternaria sect. Alternaria</taxon>
        <taxon>Alternaria alternata complex</taxon>
    </lineage>
</organism>
<accession>A0A4Q4MQN2</accession>